<evidence type="ECO:0000256" key="2">
    <source>
        <dbReference type="ARBA" id="ARBA00010323"/>
    </source>
</evidence>
<dbReference type="Pfam" id="PF03062">
    <property type="entry name" value="MBOAT"/>
    <property type="match status" value="1"/>
</dbReference>
<dbReference type="InterPro" id="IPR004299">
    <property type="entry name" value="MBOAT_fam"/>
</dbReference>
<comment type="similarity">
    <text evidence="2 7">Belongs to the membrane-bound acyltransferase family.</text>
</comment>
<feature type="transmembrane region" description="Helical" evidence="8">
    <location>
        <begin position="152"/>
        <end position="169"/>
    </location>
</feature>
<feature type="transmembrane region" description="Helical" evidence="8">
    <location>
        <begin position="77"/>
        <end position="97"/>
    </location>
</feature>
<dbReference type="GO" id="GO:0042121">
    <property type="term" value="P:alginic acid biosynthetic process"/>
    <property type="evidence" value="ECO:0007669"/>
    <property type="project" value="InterPro"/>
</dbReference>
<evidence type="ECO:0000313" key="9">
    <source>
        <dbReference type="EMBL" id="GHC00592.1"/>
    </source>
</evidence>
<dbReference type="InterPro" id="IPR024194">
    <property type="entry name" value="Ac/AlaTfrase_AlgI/DltB"/>
</dbReference>
<dbReference type="RefSeq" id="WP_189513838.1">
    <property type="nucleotide sequence ID" value="NZ_BMXG01000008.1"/>
</dbReference>
<feature type="transmembrane region" description="Helical" evidence="8">
    <location>
        <begin position="49"/>
        <end position="65"/>
    </location>
</feature>
<keyword evidence="3 7" id="KW-1003">Cell membrane</keyword>
<keyword evidence="10" id="KW-1185">Reference proteome</keyword>
<keyword evidence="7" id="KW-0808">Transferase</keyword>
<protein>
    <submittedName>
        <fullName evidence="9">O-acyltransferase</fullName>
    </submittedName>
</protein>
<evidence type="ECO:0000256" key="7">
    <source>
        <dbReference type="PIRNR" id="PIRNR016636"/>
    </source>
</evidence>
<comment type="caution">
    <text evidence="9">The sequence shown here is derived from an EMBL/GenBank/DDBJ whole genome shotgun (WGS) entry which is preliminary data.</text>
</comment>
<sequence>MVFTSLTFILFLTLVFSLYWLLRRRSPQNFLILVASYVFYGWWDWRFLSLIVISSVIDFTSGIMIDKSEKQGVRRAWLTVSILANLGMLGFFKYFNFFASSLQTAAGSAGVHLGDMTLDIVLPVGISFYTFQTMSYTIDIYRRQMKSERDPIAFLAFVSFFPQLVAGPIERASQLLPQFMADRKFSYPLAAAGCREILWGFFKKMVIADNMGLVVQSIYPRYDDYSSPWLWLATTAFAFQIYCDFSAYSHIAKGVSRLLGFELMRNFAYPYFSQDIAEFWRRWHISLSTWFRDYVFIPLGGSRGPMRVVIINTIIVFSVSGLWHGAAWNYIIWGFLNGLAFLPMYIWPKKNKKKVRADDIPGGPGLFPKPRVLLNMILMYVGMQVAWVFFASPTLSASLDILKRMFTVFSADNPALHPDSWSALKALLFIGGLVIFEWVQRAHENPLTLDKIYRPLRWAIYTVMLWSCFYFLPRPDSPFIYFQF</sequence>
<dbReference type="InterPro" id="IPR028362">
    <property type="entry name" value="AlgI"/>
</dbReference>
<feature type="transmembrane region" description="Helical" evidence="8">
    <location>
        <begin position="422"/>
        <end position="440"/>
    </location>
</feature>
<keyword evidence="7" id="KW-0012">Acyltransferase</keyword>
<feature type="transmembrane region" description="Helical" evidence="8">
    <location>
        <begin position="229"/>
        <end position="248"/>
    </location>
</feature>
<keyword evidence="5 8" id="KW-1133">Transmembrane helix</keyword>
<name>A0A8J3DGY3_9BACT</name>
<dbReference type="PANTHER" id="PTHR13285:SF18">
    <property type="entry name" value="PROTEIN-CYSTEINE N-PALMITOYLTRANSFERASE RASP"/>
    <property type="match status" value="1"/>
</dbReference>
<dbReference type="InterPro" id="IPR051085">
    <property type="entry name" value="MB_O-acyltransferase"/>
</dbReference>
<keyword evidence="4 8" id="KW-0812">Transmembrane</keyword>
<proteinExistence type="inferred from homology"/>
<evidence type="ECO:0000256" key="4">
    <source>
        <dbReference type="ARBA" id="ARBA00022692"/>
    </source>
</evidence>
<feature type="transmembrane region" description="Helical" evidence="8">
    <location>
        <begin position="6"/>
        <end position="22"/>
    </location>
</feature>
<gene>
    <name evidence="9" type="ORF">GCM10007047_16260</name>
</gene>
<feature type="transmembrane region" description="Helical" evidence="8">
    <location>
        <begin position="306"/>
        <end position="324"/>
    </location>
</feature>
<accession>A0A8J3DGY3</accession>
<feature type="transmembrane region" description="Helical" evidence="8">
    <location>
        <begin position="330"/>
        <end position="347"/>
    </location>
</feature>
<dbReference type="PANTHER" id="PTHR13285">
    <property type="entry name" value="ACYLTRANSFERASE"/>
    <property type="match status" value="1"/>
</dbReference>
<evidence type="ECO:0000256" key="6">
    <source>
        <dbReference type="ARBA" id="ARBA00023136"/>
    </source>
</evidence>
<evidence type="ECO:0000313" key="10">
    <source>
        <dbReference type="Proteomes" id="UP000642829"/>
    </source>
</evidence>
<feature type="transmembrane region" description="Helical" evidence="8">
    <location>
        <begin position="109"/>
        <end position="131"/>
    </location>
</feature>
<dbReference type="GO" id="GO:0016746">
    <property type="term" value="F:acyltransferase activity"/>
    <property type="evidence" value="ECO:0007669"/>
    <property type="project" value="UniProtKB-KW"/>
</dbReference>
<evidence type="ECO:0000256" key="8">
    <source>
        <dbReference type="SAM" id="Phobius"/>
    </source>
</evidence>
<keyword evidence="6 7" id="KW-0472">Membrane</keyword>
<dbReference type="EMBL" id="BMXG01000008">
    <property type="protein sequence ID" value="GHC00592.1"/>
    <property type="molecule type" value="Genomic_DNA"/>
</dbReference>
<dbReference type="PIRSF" id="PIRSF016636">
    <property type="entry name" value="AlgI_DltB"/>
    <property type="match status" value="1"/>
</dbReference>
<dbReference type="GO" id="GO:0005886">
    <property type="term" value="C:plasma membrane"/>
    <property type="evidence" value="ECO:0007669"/>
    <property type="project" value="UniProtKB-SubCell"/>
</dbReference>
<comment type="subcellular location">
    <subcellularLocation>
        <location evidence="1">Cell membrane</location>
        <topology evidence="1">Multi-pass membrane protein</topology>
    </subcellularLocation>
</comment>
<feature type="transmembrane region" description="Helical" evidence="8">
    <location>
        <begin position="377"/>
        <end position="402"/>
    </location>
</feature>
<dbReference type="PIRSF" id="PIRSF500217">
    <property type="entry name" value="AlgI"/>
    <property type="match status" value="1"/>
</dbReference>
<reference evidence="9" key="1">
    <citation type="journal article" date="2014" name="Int. J. Syst. Evol. Microbiol.">
        <title>Complete genome sequence of Corynebacterium casei LMG S-19264T (=DSM 44701T), isolated from a smear-ripened cheese.</title>
        <authorList>
            <consortium name="US DOE Joint Genome Institute (JGI-PGF)"/>
            <person name="Walter F."/>
            <person name="Albersmeier A."/>
            <person name="Kalinowski J."/>
            <person name="Ruckert C."/>
        </authorList>
    </citation>
    <scope>NUCLEOTIDE SEQUENCE</scope>
    <source>
        <strain evidence="9">KCTC 12870</strain>
    </source>
</reference>
<reference evidence="9" key="2">
    <citation type="submission" date="2020-09" db="EMBL/GenBank/DDBJ databases">
        <authorList>
            <person name="Sun Q."/>
            <person name="Kim S."/>
        </authorList>
    </citation>
    <scope>NUCLEOTIDE SEQUENCE</scope>
    <source>
        <strain evidence="9">KCTC 12870</strain>
    </source>
</reference>
<evidence type="ECO:0000256" key="5">
    <source>
        <dbReference type="ARBA" id="ARBA00022989"/>
    </source>
</evidence>
<evidence type="ECO:0000256" key="1">
    <source>
        <dbReference type="ARBA" id="ARBA00004651"/>
    </source>
</evidence>
<organism evidence="9 10">
    <name type="scientific">Cerasicoccus arenae</name>
    <dbReference type="NCBI Taxonomy" id="424488"/>
    <lineage>
        <taxon>Bacteria</taxon>
        <taxon>Pseudomonadati</taxon>
        <taxon>Verrucomicrobiota</taxon>
        <taxon>Opitutia</taxon>
        <taxon>Puniceicoccales</taxon>
        <taxon>Cerasicoccaceae</taxon>
        <taxon>Cerasicoccus</taxon>
    </lineage>
</organism>
<evidence type="ECO:0000256" key="3">
    <source>
        <dbReference type="ARBA" id="ARBA00022475"/>
    </source>
</evidence>
<feature type="transmembrane region" description="Helical" evidence="8">
    <location>
        <begin position="452"/>
        <end position="472"/>
    </location>
</feature>
<dbReference type="AlphaFoldDB" id="A0A8J3DGY3"/>
<dbReference type="Proteomes" id="UP000642829">
    <property type="component" value="Unassembled WGS sequence"/>
</dbReference>